<protein>
    <submittedName>
        <fullName evidence="1">Uncharacterized protein</fullName>
    </submittedName>
</protein>
<organism evidence="1 2">
    <name type="scientific">Lacticaseibacillus baoqingensis</name>
    <dbReference type="NCBI Taxonomy" id="2486013"/>
    <lineage>
        <taxon>Bacteria</taxon>
        <taxon>Bacillati</taxon>
        <taxon>Bacillota</taxon>
        <taxon>Bacilli</taxon>
        <taxon>Lactobacillales</taxon>
        <taxon>Lactobacillaceae</taxon>
        <taxon>Lacticaseibacillus</taxon>
    </lineage>
</organism>
<name>A0ABW4EBB0_9LACO</name>
<keyword evidence="2" id="KW-1185">Reference proteome</keyword>
<dbReference type="Proteomes" id="UP001597252">
    <property type="component" value="Unassembled WGS sequence"/>
</dbReference>
<comment type="caution">
    <text evidence="1">The sequence shown here is derived from an EMBL/GenBank/DDBJ whole genome shotgun (WGS) entry which is preliminary data.</text>
</comment>
<dbReference type="EMBL" id="JBHTON010000052">
    <property type="protein sequence ID" value="MFD1486049.1"/>
    <property type="molecule type" value="Genomic_DNA"/>
</dbReference>
<accession>A0ABW4EBB0</accession>
<dbReference type="RefSeq" id="WP_125754154.1">
    <property type="nucleotide sequence ID" value="NZ_JBHTON010000052.1"/>
</dbReference>
<proteinExistence type="predicted"/>
<evidence type="ECO:0000313" key="1">
    <source>
        <dbReference type="EMBL" id="MFD1486049.1"/>
    </source>
</evidence>
<evidence type="ECO:0000313" key="2">
    <source>
        <dbReference type="Proteomes" id="UP001597252"/>
    </source>
</evidence>
<reference evidence="2" key="1">
    <citation type="journal article" date="2019" name="Int. J. Syst. Evol. Microbiol.">
        <title>The Global Catalogue of Microorganisms (GCM) 10K type strain sequencing project: providing services to taxonomists for standard genome sequencing and annotation.</title>
        <authorList>
            <consortium name="The Broad Institute Genomics Platform"/>
            <consortium name="The Broad Institute Genome Sequencing Center for Infectious Disease"/>
            <person name="Wu L."/>
            <person name="Ma J."/>
        </authorList>
    </citation>
    <scope>NUCLEOTIDE SEQUENCE [LARGE SCALE GENOMIC DNA]</scope>
    <source>
        <strain evidence="2">CCM 8903</strain>
    </source>
</reference>
<sequence length="105" mass="12233">MDRIEEALFLTKQSSEKLRLFREIEHALQQEMQLDGKADRAQGAAKLDELNLHRVAVRMQKNYGTVYYTYMHLLRDLQAIAKKPQASKEELFALGEGRLRMALVR</sequence>
<gene>
    <name evidence="1" type="ORF">ACFQ5J_12525</name>
</gene>